<protein>
    <submittedName>
        <fullName evidence="1">Uncharacterized protein</fullName>
    </submittedName>
</protein>
<sequence length="91" mass="10397">MLLPKSKKKLLNEGYTHYGKLWGIPIYIGNIDSEAPIIQTANFIPQWVLNIADEICFFMLSIKYRDDPYYNPAYPIYVGKPITLGGKDGIE</sequence>
<dbReference type="RefSeq" id="WP_005643817.1">
    <property type="nucleotide sequence ID" value="NZ_MCII02000048.1"/>
</dbReference>
<keyword evidence="2" id="KW-1185">Reference proteome</keyword>
<organism evidence="1 2">
    <name type="scientific">Haemophilus quentini</name>
    <dbReference type="NCBI Taxonomy" id="123834"/>
    <lineage>
        <taxon>Bacteria</taxon>
        <taxon>Pseudomonadati</taxon>
        <taxon>Pseudomonadota</taxon>
        <taxon>Gammaproteobacteria</taxon>
        <taxon>Pasteurellales</taxon>
        <taxon>Pasteurellaceae</taxon>
        <taxon>Haemophilus</taxon>
    </lineage>
</organism>
<name>A0ABX3BPB9_9PAST</name>
<gene>
    <name evidence="1" type="ORF">BFQ30_08275</name>
</gene>
<reference evidence="1 2" key="1">
    <citation type="submission" date="2016-08" db="EMBL/GenBank/DDBJ databases">
        <authorList>
            <person name="Eshaghi A."/>
            <person name="Soares D."/>
            <person name="Kus J."/>
            <person name="Richardson D."/>
            <person name="Li A."/>
            <person name="Patel S.N."/>
        </authorList>
    </citation>
    <scope>NUCLEOTIDE SEQUENCE [LARGE SCALE GENOMIC DNA]</scope>
    <source>
        <strain evidence="1 2">C860</strain>
    </source>
</reference>
<dbReference type="Proteomes" id="UP000175677">
    <property type="component" value="Unassembled WGS sequence"/>
</dbReference>
<evidence type="ECO:0000313" key="1">
    <source>
        <dbReference type="EMBL" id="OEY76588.1"/>
    </source>
</evidence>
<comment type="caution">
    <text evidence="1">The sequence shown here is derived from an EMBL/GenBank/DDBJ whole genome shotgun (WGS) entry which is preliminary data.</text>
</comment>
<accession>A0ABX3BPB9</accession>
<evidence type="ECO:0000313" key="2">
    <source>
        <dbReference type="Proteomes" id="UP000175677"/>
    </source>
</evidence>
<proteinExistence type="predicted"/>
<dbReference type="EMBL" id="MDJC01000017">
    <property type="protein sequence ID" value="OEY76588.1"/>
    <property type="molecule type" value="Genomic_DNA"/>
</dbReference>